<protein>
    <recommendedName>
        <fullName evidence="3">DUF3601 domain-containing protein</fullName>
    </recommendedName>
</protein>
<comment type="caution">
    <text evidence="1">The sequence shown here is derived from an EMBL/GenBank/DDBJ whole genome shotgun (WGS) entry which is preliminary data.</text>
</comment>
<evidence type="ECO:0000313" key="1">
    <source>
        <dbReference type="EMBL" id="KGC13253.1"/>
    </source>
</evidence>
<accession>A0AAW3EYW0</accession>
<dbReference type="Proteomes" id="UP000029590">
    <property type="component" value="Unassembled WGS sequence"/>
</dbReference>
<dbReference type="RefSeq" id="WP_230676355.1">
    <property type="nucleotide sequence ID" value="NZ_KN150850.1"/>
</dbReference>
<organism evidence="1 2">
    <name type="scientific">Burkholderia gladioli</name>
    <name type="common">Pseudomonas marginata</name>
    <name type="synonym">Phytomonas marginata</name>
    <dbReference type="NCBI Taxonomy" id="28095"/>
    <lineage>
        <taxon>Bacteria</taxon>
        <taxon>Pseudomonadati</taxon>
        <taxon>Pseudomonadota</taxon>
        <taxon>Betaproteobacteria</taxon>
        <taxon>Burkholderiales</taxon>
        <taxon>Burkholderiaceae</taxon>
        <taxon>Burkholderia</taxon>
    </lineage>
</organism>
<evidence type="ECO:0000313" key="2">
    <source>
        <dbReference type="Proteomes" id="UP000029590"/>
    </source>
</evidence>
<sequence>MTTTNESSKHVPYREIDRGTMHGIKGEQKIYRFDNGYGASVVRGYFTYGGEDGKWELGVVTFGDDTWHLDYSTPITNDVLGHLQWHEVEEILDQIAALPKVEA</sequence>
<proteinExistence type="predicted"/>
<name>A0AAW3EYW0_BURGA</name>
<dbReference type="AlphaFoldDB" id="A0AAW3EYW0"/>
<reference evidence="1 2" key="1">
    <citation type="submission" date="2014-04" db="EMBL/GenBank/DDBJ databases">
        <authorList>
            <person name="Bishop-Lilly K.A."/>
            <person name="Broomall S.M."/>
            <person name="Chain P.S."/>
            <person name="Chertkov O."/>
            <person name="Coyne S.R."/>
            <person name="Daligault H.E."/>
            <person name="Davenport K.W."/>
            <person name="Erkkila T."/>
            <person name="Frey K.G."/>
            <person name="Gibbons H.S."/>
            <person name="Gu W."/>
            <person name="Jaissle J."/>
            <person name="Johnson S.L."/>
            <person name="Koroleva G.I."/>
            <person name="Ladner J.T."/>
            <person name="Lo C.-C."/>
            <person name="Minogue T.D."/>
            <person name="Munk C."/>
            <person name="Palacios G.F."/>
            <person name="Redden C.L."/>
            <person name="Rosenzweig C.N."/>
            <person name="Scholz M.B."/>
            <person name="Teshima H."/>
            <person name="Xu Y."/>
        </authorList>
    </citation>
    <scope>NUCLEOTIDE SEQUENCE [LARGE SCALE GENOMIC DNA]</scope>
    <source>
        <strain evidence="2">gladioli</strain>
    </source>
</reference>
<dbReference type="EMBL" id="JPGG01000016">
    <property type="protein sequence ID" value="KGC13253.1"/>
    <property type="molecule type" value="Genomic_DNA"/>
</dbReference>
<evidence type="ECO:0008006" key="3">
    <source>
        <dbReference type="Google" id="ProtNLM"/>
    </source>
</evidence>
<gene>
    <name evidence="1" type="ORF">DM48_331</name>
</gene>